<evidence type="ECO:0000313" key="10">
    <source>
        <dbReference type="Proteomes" id="UP000289856"/>
    </source>
</evidence>
<dbReference type="InterPro" id="IPR000515">
    <property type="entry name" value="MetI-like"/>
</dbReference>
<keyword evidence="4 7" id="KW-0812">Transmembrane</keyword>
<reference evidence="9 10" key="1">
    <citation type="submission" date="2019-01" db="EMBL/GenBank/DDBJ databases">
        <title>Complete genome sequence of Cohnella hallensis HS21 isolated from Korean fir (Abies koreana) rhizospheric soil.</title>
        <authorList>
            <person name="Jiang L."/>
            <person name="Kang S.W."/>
            <person name="Kim S."/>
            <person name="Jung J."/>
            <person name="Kim C.Y."/>
            <person name="Kim D.H."/>
            <person name="Kim S.W."/>
            <person name="Lee J."/>
        </authorList>
    </citation>
    <scope>NUCLEOTIDE SEQUENCE [LARGE SCALE GENOMIC DNA]</scope>
    <source>
        <strain evidence="9 10">HS21</strain>
    </source>
</reference>
<evidence type="ECO:0000256" key="4">
    <source>
        <dbReference type="ARBA" id="ARBA00022692"/>
    </source>
</evidence>
<keyword evidence="6 7" id="KW-0472">Membrane</keyword>
<feature type="transmembrane region" description="Helical" evidence="7">
    <location>
        <begin position="105"/>
        <end position="126"/>
    </location>
</feature>
<organism evidence="9 10">
    <name type="scientific">Cohnella abietis</name>
    <dbReference type="NCBI Taxonomy" id="2507935"/>
    <lineage>
        <taxon>Bacteria</taxon>
        <taxon>Bacillati</taxon>
        <taxon>Bacillota</taxon>
        <taxon>Bacilli</taxon>
        <taxon>Bacillales</taxon>
        <taxon>Paenibacillaceae</taxon>
        <taxon>Cohnella</taxon>
    </lineage>
</organism>
<sequence length="296" mass="33324">MKYRSNQAHYHMMLLPGLLLLVVFSIIPMAGIVMAFQDFKIGLGIWRSPWIGLQNFKYLFELSDSRVIFYNTIFIAVFKIIGNLLVPLTFAILLNELRGRFFKRFVQTVVYVPHFLSWVILSGIIVEMTTTDGLVNQIVKAFGGEPIIFLASNQWFPVILISSDIWKEFGFGTIIYLAALTGINPSLYEAAVIDGASRPQQIRYITLPLLVPTFILLATLSIGNVLNAGFDQVFNLYNPLVYESGDIIDTYVYRAGLINAQFGLATAVGLMKSVISFLLIIVSYTLASRFANYRIF</sequence>
<dbReference type="AlphaFoldDB" id="A0A3T1DFA5"/>
<dbReference type="InterPro" id="IPR050809">
    <property type="entry name" value="UgpAE/MalFG_permease"/>
</dbReference>
<dbReference type="Pfam" id="PF00528">
    <property type="entry name" value="BPD_transp_1"/>
    <property type="match status" value="1"/>
</dbReference>
<evidence type="ECO:0000256" key="5">
    <source>
        <dbReference type="ARBA" id="ARBA00022989"/>
    </source>
</evidence>
<feature type="transmembrane region" description="Helical" evidence="7">
    <location>
        <begin position="262"/>
        <end position="287"/>
    </location>
</feature>
<evidence type="ECO:0000313" key="9">
    <source>
        <dbReference type="EMBL" id="BBI36714.1"/>
    </source>
</evidence>
<comment type="similarity">
    <text evidence="7">Belongs to the binding-protein-dependent transport system permease family.</text>
</comment>
<evidence type="ECO:0000256" key="7">
    <source>
        <dbReference type="RuleBase" id="RU363032"/>
    </source>
</evidence>
<protein>
    <submittedName>
        <fullName evidence="9">Protein lplB</fullName>
    </submittedName>
</protein>
<dbReference type="GO" id="GO:0005886">
    <property type="term" value="C:plasma membrane"/>
    <property type="evidence" value="ECO:0007669"/>
    <property type="project" value="UniProtKB-SubCell"/>
</dbReference>
<dbReference type="PROSITE" id="PS50928">
    <property type="entry name" value="ABC_TM1"/>
    <property type="match status" value="1"/>
</dbReference>
<dbReference type="Proteomes" id="UP000289856">
    <property type="component" value="Chromosome"/>
</dbReference>
<dbReference type="RefSeq" id="WP_130616193.1">
    <property type="nucleotide sequence ID" value="NZ_AP019400.1"/>
</dbReference>
<evidence type="ECO:0000256" key="2">
    <source>
        <dbReference type="ARBA" id="ARBA00022448"/>
    </source>
</evidence>
<dbReference type="CDD" id="cd06261">
    <property type="entry name" value="TM_PBP2"/>
    <property type="match status" value="1"/>
</dbReference>
<evidence type="ECO:0000256" key="1">
    <source>
        <dbReference type="ARBA" id="ARBA00004651"/>
    </source>
</evidence>
<dbReference type="KEGG" id="cohn:KCTCHS21_61130"/>
<gene>
    <name evidence="9" type="ORF">KCTCHS21_61130</name>
</gene>
<name>A0A3T1DFA5_9BACL</name>
<keyword evidence="5 7" id="KW-1133">Transmembrane helix</keyword>
<dbReference type="SUPFAM" id="SSF161098">
    <property type="entry name" value="MetI-like"/>
    <property type="match status" value="1"/>
</dbReference>
<proteinExistence type="inferred from homology"/>
<evidence type="ECO:0000256" key="3">
    <source>
        <dbReference type="ARBA" id="ARBA00022475"/>
    </source>
</evidence>
<dbReference type="InterPro" id="IPR035906">
    <property type="entry name" value="MetI-like_sf"/>
</dbReference>
<dbReference type="Gene3D" id="1.10.3720.10">
    <property type="entry name" value="MetI-like"/>
    <property type="match status" value="1"/>
</dbReference>
<accession>A0A3T1DFA5</accession>
<keyword evidence="2 7" id="KW-0813">Transport</keyword>
<evidence type="ECO:0000256" key="6">
    <source>
        <dbReference type="ARBA" id="ARBA00023136"/>
    </source>
</evidence>
<feature type="transmembrane region" description="Helical" evidence="7">
    <location>
        <begin position="209"/>
        <end position="230"/>
    </location>
</feature>
<dbReference type="PANTHER" id="PTHR43227:SF11">
    <property type="entry name" value="BLL4140 PROTEIN"/>
    <property type="match status" value="1"/>
</dbReference>
<dbReference type="GO" id="GO:0055085">
    <property type="term" value="P:transmembrane transport"/>
    <property type="evidence" value="ECO:0007669"/>
    <property type="project" value="InterPro"/>
</dbReference>
<dbReference type="EMBL" id="AP019400">
    <property type="protein sequence ID" value="BBI36714.1"/>
    <property type="molecule type" value="Genomic_DNA"/>
</dbReference>
<keyword evidence="10" id="KW-1185">Reference proteome</keyword>
<keyword evidence="3" id="KW-1003">Cell membrane</keyword>
<feature type="transmembrane region" description="Helical" evidence="7">
    <location>
        <begin position="169"/>
        <end position="188"/>
    </location>
</feature>
<feature type="transmembrane region" description="Helical" evidence="7">
    <location>
        <begin position="68"/>
        <end position="93"/>
    </location>
</feature>
<comment type="subcellular location">
    <subcellularLocation>
        <location evidence="1 7">Cell membrane</location>
        <topology evidence="1 7">Multi-pass membrane protein</topology>
    </subcellularLocation>
</comment>
<dbReference type="OrthoDB" id="9785836at2"/>
<evidence type="ECO:0000259" key="8">
    <source>
        <dbReference type="PROSITE" id="PS50928"/>
    </source>
</evidence>
<dbReference type="PANTHER" id="PTHR43227">
    <property type="entry name" value="BLL4140 PROTEIN"/>
    <property type="match status" value="1"/>
</dbReference>
<feature type="domain" description="ABC transmembrane type-1" evidence="8">
    <location>
        <begin position="69"/>
        <end position="283"/>
    </location>
</feature>